<evidence type="ECO:0000313" key="2">
    <source>
        <dbReference type="Proteomes" id="UP001446205"/>
    </source>
</evidence>
<accession>A0ABU9DB17</accession>
<evidence type="ECO:0008006" key="3">
    <source>
        <dbReference type="Google" id="ProtNLM"/>
    </source>
</evidence>
<sequence>MIWTPHVTVAAVVEQARRFLLVERRRRARVFNQPAGRRYPLELLVDVI</sequence>
<name>A0ABU9DB17_9PROT</name>
<dbReference type="InterPro" id="IPR015797">
    <property type="entry name" value="NUDIX_hydrolase-like_dom_sf"/>
</dbReference>
<protein>
    <recommendedName>
        <fullName evidence="3">Transposase</fullName>
    </recommendedName>
</protein>
<dbReference type="EMBL" id="JBBPCO010000009">
    <property type="protein sequence ID" value="MEK8090027.1"/>
    <property type="molecule type" value="Genomic_DNA"/>
</dbReference>
<dbReference type="Proteomes" id="UP001446205">
    <property type="component" value="Unassembled WGS sequence"/>
</dbReference>
<gene>
    <name evidence="1" type="ORF">WOB96_09630</name>
</gene>
<reference evidence="1 2" key="1">
    <citation type="submission" date="2024-04" db="EMBL/GenBank/DDBJ databases">
        <authorList>
            <person name="Abashina T."/>
            <person name="Shaikin A."/>
        </authorList>
    </citation>
    <scope>NUCLEOTIDE SEQUENCE [LARGE SCALE GENOMIC DNA]</scope>
    <source>
        <strain evidence="1 2">AAFK</strain>
    </source>
</reference>
<keyword evidence="2" id="KW-1185">Reference proteome</keyword>
<dbReference type="Gene3D" id="3.90.79.10">
    <property type="entry name" value="Nucleoside Triphosphate Pyrophosphohydrolase"/>
    <property type="match status" value="1"/>
</dbReference>
<evidence type="ECO:0000313" key="1">
    <source>
        <dbReference type="EMBL" id="MEK8090027.1"/>
    </source>
</evidence>
<comment type="caution">
    <text evidence="1">The sequence shown here is derived from an EMBL/GenBank/DDBJ whole genome shotgun (WGS) entry which is preliminary data.</text>
</comment>
<proteinExistence type="predicted"/>
<dbReference type="RefSeq" id="WP_341371084.1">
    <property type="nucleotide sequence ID" value="NZ_JBBPCO010000009.1"/>
</dbReference>
<dbReference type="SUPFAM" id="SSF55811">
    <property type="entry name" value="Nudix"/>
    <property type="match status" value="1"/>
</dbReference>
<organism evidence="1 2">
    <name type="scientific">Thermithiobacillus plumbiphilus</name>
    <dbReference type="NCBI Taxonomy" id="1729899"/>
    <lineage>
        <taxon>Bacteria</taxon>
        <taxon>Pseudomonadati</taxon>
        <taxon>Pseudomonadota</taxon>
        <taxon>Acidithiobacillia</taxon>
        <taxon>Acidithiobacillales</taxon>
        <taxon>Thermithiobacillaceae</taxon>
        <taxon>Thermithiobacillus</taxon>
    </lineage>
</organism>